<dbReference type="OrthoDB" id="1357022at2759"/>
<gene>
    <name evidence="1" type="ORF">CTI12_AA584690</name>
</gene>
<proteinExistence type="predicted"/>
<comment type="caution">
    <text evidence="1">The sequence shown here is derived from an EMBL/GenBank/DDBJ whole genome shotgun (WGS) entry which is preliminary data.</text>
</comment>
<sequence>MDKSCLLCRGNDESHSHLFFSFPFSKKLWEKLKHMANMDNMSNLWASAISGLVSKPPKNTIWNVIQRIVFCATVYFIWQERNMRKFAQKERTVEVLYNVVVDTVRFKLLGLKLKYTPDVIKAAKVWKFGLNKDSSSSHNFDYG</sequence>
<dbReference type="PANTHER" id="PTHR33116">
    <property type="entry name" value="REVERSE TRANSCRIPTASE ZINC-BINDING DOMAIN-CONTAINING PROTEIN-RELATED-RELATED"/>
    <property type="match status" value="1"/>
</dbReference>
<evidence type="ECO:0000313" key="2">
    <source>
        <dbReference type="Proteomes" id="UP000245207"/>
    </source>
</evidence>
<dbReference type="Proteomes" id="UP000245207">
    <property type="component" value="Unassembled WGS sequence"/>
</dbReference>
<dbReference type="PANTHER" id="PTHR33116:SF78">
    <property type="entry name" value="OS12G0587133 PROTEIN"/>
    <property type="match status" value="1"/>
</dbReference>
<keyword evidence="1" id="KW-0808">Transferase</keyword>
<keyword evidence="2" id="KW-1185">Reference proteome</keyword>
<organism evidence="1 2">
    <name type="scientific">Artemisia annua</name>
    <name type="common">Sweet wormwood</name>
    <dbReference type="NCBI Taxonomy" id="35608"/>
    <lineage>
        <taxon>Eukaryota</taxon>
        <taxon>Viridiplantae</taxon>
        <taxon>Streptophyta</taxon>
        <taxon>Embryophyta</taxon>
        <taxon>Tracheophyta</taxon>
        <taxon>Spermatophyta</taxon>
        <taxon>Magnoliopsida</taxon>
        <taxon>eudicotyledons</taxon>
        <taxon>Gunneridae</taxon>
        <taxon>Pentapetalae</taxon>
        <taxon>asterids</taxon>
        <taxon>campanulids</taxon>
        <taxon>Asterales</taxon>
        <taxon>Asteraceae</taxon>
        <taxon>Asteroideae</taxon>
        <taxon>Anthemideae</taxon>
        <taxon>Artemisiinae</taxon>
        <taxon>Artemisia</taxon>
    </lineage>
</organism>
<name>A0A2U1KMY4_ARTAN</name>
<dbReference type="AlphaFoldDB" id="A0A2U1KMY4"/>
<reference evidence="1 2" key="1">
    <citation type="journal article" date="2018" name="Mol. Plant">
        <title>The genome of Artemisia annua provides insight into the evolution of Asteraceae family and artemisinin biosynthesis.</title>
        <authorList>
            <person name="Shen Q."/>
            <person name="Zhang L."/>
            <person name="Liao Z."/>
            <person name="Wang S."/>
            <person name="Yan T."/>
            <person name="Shi P."/>
            <person name="Liu M."/>
            <person name="Fu X."/>
            <person name="Pan Q."/>
            <person name="Wang Y."/>
            <person name="Lv Z."/>
            <person name="Lu X."/>
            <person name="Zhang F."/>
            <person name="Jiang W."/>
            <person name="Ma Y."/>
            <person name="Chen M."/>
            <person name="Hao X."/>
            <person name="Li L."/>
            <person name="Tang Y."/>
            <person name="Lv G."/>
            <person name="Zhou Y."/>
            <person name="Sun X."/>
            <person name="Brodelius P.E."/>
            <person name="Rose J.K.C."/>
            <person name="Tang K."/>
        </authorList>
    </citation>
    <scope>NUCLEOTIDE SEQUENCE [LARGE SCALE GENOMIC DNA]</scope>
    <source>
        <strain evidence="2">cv. Huhao1</strain>
        <tissue evidence="1">Leaf</tissue>
    </source>
</reference>
<protein>
    <submittedName>
        <fullName evidence="1">RNA-directed DNA polymerase, eukaryota, Reverse transcriptase zinc-binding domain protein</fullName>
    </submittedName>
</protein>
<keyword evidence="1" id="KW-0695">RNA-directed DNA polymerase</keyword>
<dbReference type="STRING" id="35608.A0A2U1KMY4"/>
<dbReference type="EMBL" id="PKPP01016020">
    <property type="protein sequence ID" value="PWA38078.1"/>
    <property type="molecule type" value="Genomic_DNA"/>
</dbReference>
<accession>A0A2U1KMY4</accession>
<evidence type="ECO:0000313" key="1">
    <source>
        <dbReference type="EMBL" id="PWA38078.1"/>
    </source>
</evidence>
<dbReference type="GO" id="GO:0003964">
    <property type="term" value="F:RNA-directed DNA polymerase activity"/>
    <property type="evidence" value="ECO:0007669"/>
    <property type="project" value="UniProtKB-KW"/>
</dbReference>
<keyword evidence="1" id="KW-0548">Nucleotidyltransferase</keyword>